<gene>
    <name evidence="2" type="ORF">NA56DRAFT_499487</name>
</gene>
<evidence type="ECO:0000313" key="3">
    <source>
        <dbReference type="Proteomes" id="UP000235672"/>
    </source>
</evidence>
<keyword evidence="3" id="KW-1185">Reference proteome</keyword>
<evidence type="ECO:0000256" key="1">
    <source>
        <dbReference type="SAM" id="MobiDB-lite"/>
    </source>
</evidence>
<accession>A0A2J6PE77</accession>
<organism evidence="2 3">
    <name type="scientific">Hyaloscypha hepaticicola</name>
    <dbReference type="NCBI Taxonomy" id="2082293"/>
    <lineage>
        <taxon>Eukaryota</taxon>
        <taxon>Fungi</taxon>
        <taxon>Dikarya</taxon>
        <taxon>Ascomycota</taxon>
        <taxon>Pezizomycotina</taxon>
        <taxon>Leotiomycetes</taxon>
        <taxon>Helotiales</taxon>
        <taxon>Hyaloscyphaceae</taxon>
        <taxon>Hyaloscypha</taxon>
    </lineage>
</organism>
<protein>
    <submittedName>
        <fullName evidence="2">Uncharacterized protein</fullName>
    </submittedName>
</protein>
<name>A0A2J6PE77_9HELO</name>
<dbReference type="Proteomes" id="UP000235672">
    <property type="component" value="Unassembled WGS sequence"/>
</dbReference>
<feature type="region of interest" description="Disordered" evidence="1">
    <location>
        <begin position="282"/>
        <end position="312"/>
    </location>
</feature>
<proteinExistence type="predicted"/>
<reference evidence="2 3" key="1">
    <citation type="submission" date="2016-05" db="EMBL/GenBank/DDBJ databases">
        <title>A degradative enzymes factory behind the ericoid mycorrhizal symbiosis.</title>
        <authorList>
            <consortium name="DOE Joint Genome Institute"/>
            <person name="Martino E."/>
            <person name="Morin E."/>
            <person name="Grelet G."/>
            <person name="Kuo A."/>
            <person name="Kohler A."/>
            <person name="Daghino S."/>
            <person name="Barry K."/>
            <person name="Choi C."/>
            <person name="Cichocki N."/>
            <person name="Clum A."/>
            <person name="Copeland A."/>
            <person name="Hainaut M."/>
            <person name="Haridas S."/>
            <person name="Labutti K."/>
            <person name="Lindquist E."/>
            <person name="Lipzen A."/>
            <person name="Khouja H.-R."/>
            <person name="Murat C."/>
            <person name="Ohm R."/>
            <person name="Olson A."/>
            <person name="Spatafora J."/>
            <person name="Veneault-Fourrey C."/>
            <person name="Henrissat B."/>
            <person name="Grigoriev I."/>
            <person name="Martin F."/>
            <person name="Perotto S."/>
        </authorList>
    </citation>
    <scope>NUCLEOTIDE SEQUENCE [LARGE SCALE GENOMIC DNA]</scope>
    <source>
        <strain evidence="2 3">UAMH 7357</strain>
    </source>
</reference>
<feature type="region of interest" description="Disordered" evidence="1">
    <location>
        <begin position="1"/>
        <end position="90"/>
    </location>
</feature>
<feature type="compositionally biased region" description="Basic and acidic residues" evidence="1">
    <location>
        <begin position="29"/>
        <end position="58"/>
    </location>
</feature>
<dbReference type="EMBL" id="KZ613553">
    <property type="protein sequence ID" value="PMD12355.1"/>
    <property type="molecule type" value="Genomic_DNA"/>
</dbReference>
<dbReference type="AlphaFoldDB" id="A0A2J6PE77"/>
<evidence type="ECO:0000313" key="2">
    <source>
        <dbReference type="EMBL" id="PMD12355.1"/>
    </source>
</evidence>
<feature type="compositionally biased region" description="Basic and acidic residues" evidence="1">
    <location>
        <begin position="75"/>
        <end position="88"/>
    </location>
</feature>
<sequence length="312" mass="33932">MPPKKSTESKATAKGQAVERTGPPKIVRKKEANNNDKDEPDVKPRSGRETKPAIKMESADGSSGVTATEGIPEAESPKRGPARAEKSNADVQILNTEGVKKEISQASKKTGGWVCTGEGGVTPEKSRVVGKDENGKARFPWASIITMKNGEPIEYHYHEHRTAYLVSGGRIAILRKKSGMPTIDSSESAISGILDKQSEVFIIPKNTKYRVGLQTKSVKFVEGHDVLDAATRDLWIVSGEIEWDDDVYSHTVGTVSQEVVDEGDVSGRVMAAWQSKQDRLAAEAAERVKQEEQEEQKGVTTFKHGGDESSDS</sequence>
<feature type="compositionally biased region" description="Basic and acidic residues" evidence="1">
    <location>
        <begin position="282"/>
        <end position="297"/>
    </location>
</feature>